<dbReference type="EMBL" id="ANIK01000026">
    <property type="protein sequence ID" value="EMJ96356.1"/>
    <property type="molecule type" value="Genomic_DNA"/>
</dbReference>
<gene>
    <name evidence="1" type="ORF">LEP1GSC194_3294</name>
</gene>
<dbReference type="AlphaFoldDB" id="M6D0Z2"/>
<dbReference type="Proteomes" id="UP000011988">
    <property type="component" value="Unassembled WGS sequence"/>
</dbReference>
<dbReference type="PROSITE" id="PS50890">
    <property type="entry name" value="PUA"/>
    <property type="match status" value="1"/>
</dbReference>
<proteinExistence type="predicted"/>
<protein>
    <submittedName>
        <fullName evidence="1">Uncharacterized protein</fullName>
    </submittedName>
</protein>
<evidence type="ECO:0000313" key="2">
    <source>
        <dbReference type="Proteomes" id="UP000011988"/>
    </source>
</evidence>
<name>M6D0Z2_9LEPT</name>
<dbReference type="PATRIC" id="fig|1218565.3.peg.1247"/>
<evidence type="ECO:0000313" key="1">
    <source>
        <dbReference type="EMBL" id="EMJ96356.1"/>
    </source>
</evidence>
<comment type="caution">
    <text evidence="1">The sequence shown here is derived from an EMBL/GenBank/DDBJ whole genome shotgun (WGS) entry which is preliminary data.</text>
</comment>
<accession>M6D0Z2</accession>
<organism evidence="1 2">
    <name type="scientific">Leptospira alstonii serovar Sichuan str. 79601</name>
    <dbReference type="NCBI Taxonomy" id="1218565"/>
    <lineage>
        <taxon>Bacteria</taxon>
        <taxon>Pseudomonadati</taxon>
        <taxon>Spirochaetota</taxon>
        <taxon>Spirochaetia</taxon>
        <taxon>Leptospirales</taxon>
        <taxon>Leptospiraceae</taxon>
        <taxon>Leptospira</taxon>
    </lineage>
</organism>
<sequence>MAMSSAISKKKMKHFDRIENRRRFFDLFSKSYYLTDLLSCGLANRTRKRSLKILNLSDEQGFRSVFPDVSVFRWYGGIVTGVFGQKCSS</sequence>
<reference evidence="1 2" key="1">
    <citation type="submission" date="2013-01" db="EMBL/GenBank/DDBJ databases">
        <authorList>
            <person name="Harkins D.M."/>
            <person name="Durkin A.S."/>
            <person name="Brinkac L.M."/>
            <person name="Haft D.H."/>
            <person name="Selengut J.D."/>
            <person name="Sanka R."/>
            <person name="DePew J."/>
            <person name="Purushe J."/>
            <person name="Galloway R.L."/>
            <person name="Vinetz J.M."/>
            <person name="Sutton G.G."/>
            <person name="Nierman W.C."/>
            <person name="Fouts D.E."/>
        </authorList>
    </citation>
    <scope>NUCLEOTIDE SEQUENCE [LARGE SCALE GENOMIC DNA]</scope>
    <source>
        <strain evidence="1 2">79601</strain>
    </source>
</reference>